<protein>
    <submittedName>
        <fullName evidence="1">Uncharacterized protein</fullName>
    </submittedName>
</protein>
<dbReference type="EMBL" id="KN827959">
    <property type="protein sequence ID" value="KIK75646.1"/>
    <property type="molecule type" value="Genomic_DNA"/>
</dbReference>
<dbReference type="AlphaFoldDB" id="A0A0D0CWZ8"/>
<sequence>MNNAHNGPRLGQALFKICDRLGIAHKVGHVTCDDATNMDTMLVEFAQWIKNHTGKTWIEKKHHIRCLAHVIHLAMRALISTHSKAPFYNPEKVELVIPFENGCCDEIGLV</sequence>
<organism evidence="1 2">
    <name type="scientific">Paxillus rubicundulus Ve08.2h10</name>
    <dbReference type="NCBI Taxonomy" id="930991"/>
    <lineage>
        <taxon>Eukaryota</taxon>
        <taxon>Fungi</taxon>
        <taxon>Dikarya</taxon>
        <taxon>Basidiomycota</taxon>
        <taxon>Agaricomycotina</taxon>
        <taxon>Agaricomycetes</taxon>
        <taxon>Agaricomycetidae</taxon>
        <taxon>Boletales</taxon>
        <taxon>Paxilineae</taxon>
        <taxon>Paxillaceae</taxon>
        <taxon>Paxillus</taxon>
    </lineage>
</organism>
<accession>A0A0D0CWZ8</accession>
<reference evidence="2" key="2">
    <citation type="submission" date="2015-01" db="EMBL/GenBank/DDBJ databases">
        <title>Evolutionary Origins and Diversification of the Mycorrhizal Mutualists.</title>
        <authorList>
            <consortium name="DOE Joint Genome Institute"/>
            <consortium name="Mycorrhizal Genomics Consortium"/>
            <person name="Kohler A."/>
            <person name="Kuo A."/>
            <person name="Nagy L.G."/>
            <person name="Floudas D."/>
            <person name="Copeland A."/>
            <person name="Barry K.W."/>
            <person name="Cichocki N."/>
            <person name="Veneault-Fourrey C."/>
            <person name="LaButti K."/>
            <person name="Lindquist E.A."/>
            <person name="Lipzen A."/>
            <person name="Lundell T."/>
            <person name="Morin E."/>
            <person name="Murat C."/>
            <person name="Riley R."/>
            <person name="Ohm R."/>
            <person name="Sun H."/>
            <person name="Tunlid A."/>
            <person name="Henrissat B."/>
            <person name="Grigoriev I.V."/>
            <person name="Hibbett D.S."/>
            <person name="Martin F."/>
        </authorList>
    </citation>
    <scope>NUCLEOTIDE SEQUENCE [LARGE SCALE GENOMIC DNA]</scope>
    <source>
        <strain evidence="2">Ve08.2h10</strain>
    </source>
</reference>
<dbReference type="InParanoid" id="A0A0D0CWZ8"/>
<keyword evidence="2" id="KW-1185">Reference proteome</keyword>
<name>A0A0D0CWZ8_9AGAM</name>
<dbReference type="OrthoDB" id="2690041at2759"/>
<reference evidence="1 2" key="1">
    <citation type="submission" date="2014-04" db="EMBL/GenBank/DDBJ databases">
        <authorList>
            <consortium name="DOE Joint Genome Institute"/>
            <person name="Kuo A."/>
            <person name="Kohler A."/>
            <person name="Jargeat P."/>
            <person name="Nagy L.G."/>
            <person name="Floudas D."/>
            <person name="Copeland A."/>
            <person name="Barry K.W."/>
            <person name="Cichocki N."/>
            <person name="Veneault-Fourrey C."/>
            <person name="LaButti K."/>
            <person name="Lindquist E.A."/>
            <person name="Lipzen A."/>
            <person name="Lundell T."/>
            <person name="Morin E."/>
            <person name="Murat C."/>
            <person name="Sun H."/>
            <person name="Tunlid A."/>
            <person name="Henrissat B."/>
            <person name="Grigoriev I.V."/>
            <person name="Hibbett D.S."/>
            <person name="Martin F."/>
            <person name="Nordberg H.P."/>
            <person name="Cantor M.N."/>
            <person name="Hua S.X."/>
        </authorList>
    </citation>
    <scope>NUCLEOTIDE SEQUENCE [LARGE SCALE GENOMIC DNA]</scope>
    <source>
        <strain evidence="1 2">Ve08.2h10</strain>
    </source>
</reference>
<dbReference type="HOGENOM" id="CLU_2171853_0_0_1"/>
<gene>
    <name evidence="1" type="ORF">PAXRUDRAFT_18813</name>
</gene>
<proteinExistence type="predicted"/>
<evidence type="ECO:0000313" key="2">
    <source>
        <dbReference type="Proteomes" id="UP000054538"/>
    </source>
</evidence>
<evidence type="ECO:0000313" key="1">
    <source>
        <dbReference type="EMBL" id="KIK75646.1"/>
    </source>
</evidence>
<dbReference type="Proteomes" id="UP000054538">
    <property type="component" value="Unassembled WGS sequence"/>
</dbReference>